<comment type="caution">
    <text evidence="2">The sequence shown here is derived from an EMBL/GenBank/DDBJ whole genome shotgun (WGS) entry which is preliminary data.</text>
</comment>
<organism evidence="2 3">
    <name type="scientific">Hibiscus sabdariffa</name>
    <name type="common">roselle</name>
    <dbReference type="NCBI Taxonomy" id="183260"/>
    <lineage>
        <taxon>Eukaryota</taxon>
        <taxon>Viridiplantae</taxon>
        <taxon>Streptophyta</taxon>
        <taxon>Embryophyta</taxon>
        <taxon>Tracheophyta</taxon>
        <taxon>Spermatophyta</taxon>
        <taxon>Magnoliopsida</taxon>
        <taxon>eudicotyledons</taxon>
        <taxon>Gunneridae</taxon>
        <taxon>Pentapetalae</taxon>
        <taxon>rosids</taxon>
        <taxon>malvids</taxon>
        <taxon>Malvales</taxon>
        <taxon>Malvaceae</taxon>
        <taxon>Malvoideae</taxon>
        <taxon>Hibiscus</taxon>
    </lineage>
</organism>
<keyword evidence="3" id="KW-1185">Reference proteome</keyword>
<evidence type="ECO:0000313" key="2">
    <source>
        <dbReference type="EMBL" id="KAK9035230.1"/>
    </source>
</evidence>
<gene>
    <name evidence="2" type="ORF">V6N11_077278</name>
</gene>
<reference evidence="2 3" key="1">
    <citation type="journal article" date="2024" name="G3 (Bethesda)">
        <title>Genome assembly of Hibiscus sabdariffa L. provides insights into metabolisms of medicinal natural products.</title>
        <authorList>
            <person name="Kim T."/>
        </authorList>
    </citation>
    <scope>NUCLEOTIDE SEQUENCE [LARGE SCALE GENOMIC DNA]</scope>
    <source>
        <strain evidence="2">TK-2024</strain>
        <tissue evidence="2">Old leaves</tissue>
    </source>
</reference>
<evidence type="ECO:0000256" key="1">
    <source>
        <dbReference type="SAM" id="MobiDB-lite"/>
    </source>
</evidence>
<sequence>MPSSQFPPPPNQVSTLGAPSIDPIPYSLSPPPRAHTSPTITAPIRTLPEHHNLHHSLHRASSSSHPHHRPAPPLPPSIINPSNSPPRSAPFPFNRELLL</sequence>
<protein>
    <submittedName>
        <fullName evidence="2">Uncharacterized protein</fullName>
    </submittedName>
</protein>
<feature type="compositionally biased region" description="Pro residues" evidence="1">
    <location>
        <begin position="71"/>
        <end position="89"/>
    </location>
</feature>
<name>A0ABR2TCM2_9ROSI</name>
<feature type="compositionally biased region" description="Pro residues" evidence="1">
    <location>
        <begin position="1"/>
        <end position="11"/>
    </location>
</feature>
<accession>A0ABR2TCM2</accession>
<dbReference type="Proteomes" id="UP001396334">
    <property type="component" value="Unassembled WGS sequence"/>
</dbReference>
<evidence type="ECO:0000313" key="3">
    <source>
        <dbReference type="Proteomes" id="UP001396334"/>
    </source>
</evidence>
<feature type="region of interest" description="Disordered" evidence="1">
    <location>
        <begin position="1"/>
        <end position="99"/>
    </location>
</feature>
<proteinExistence type="predicted"/>
<dbReference type="EMBL" id="JBBPBN010000006">
    <property type="protein sequence ID" value="KAK9035230.1"/>
    <property type="molecule type" value="Genomic_DNA"/>
</dbReference>